<keyword evidence="2" id="KW-1185">Reference proteome</keyword>
<evidence type="ECO:0008006" key="3">
    <source>
        <dbReference type="Google" id="ProtNLM"/>
    </source>
</evidence>
<dbReference type="PANTHER" id="PTHR31635">
    <property type="entry name" value="REVERSE TRANSCRIPTASE DOMAIN-CONTAINING PROTEIN-RELATED"/>
    <property type="match status" value="1"/>
</dbReference>
<evidence type="ECO:0000313" key="1">
    <source>
        <dbReference type="EMBL" id="KAL3686177.1"/>
    </source>
</evidence>
<dbReference type="EMBL" id="JBJQOH010000006">
    <property type="protein sequence ID" value="KAL3686177.1"/>
    <property type="molecule type" value="Genomic_DNA"/>
</dbReference>
<accession>A0ABD3H3U3</accession>
<dbReference type="AlphaFoldDB" id="A0ABD3H3U3"/>
<evidence type="ECO:0000313" key="2">
    <source>
        <dbReference type="Proteomes" id="UP001633002"/>
    </source>
</evidence>
<gene>
    <name evidence="1" type="ORF">R1sor_004199</name>
</gene>
<reference evidence="1 2" key="1">
    <citation type="submission" date="2024-09" db="EMBL/GenBank/DDBJ databases">
        <title>Chromosome-scale assembly of Riccia sorocarpa.</title>
        <authorList>
            <person name="Paukszto L."/>
        </authorList>
    </citation>
    <scope>NUCLEOTIDE SEQUENCE [LARGE SCALE GENOMIC DNA]</scope>
    <source>
        <strain evidence="1">LP-2024</strain>
        <tissue evidence="1">Aerial parts of the thallus</tissue>
    </source>
</reference>
<sequence>MDAEIMKDPSFLEEAKRVARSKLEGIRKALAINHNVVNVEEYQTLENLVRYQELEEGKIMRRQNRTKWLKLGDASNKYFFAVLKAKQNAERTASLQIDDSNWLEDEEDIVEEVEGFFKDLYKQPDESTSQLRERKEVLEQLQKKVPLGMRTMLIRKPDELKLEAIVNLLAKEKSLGIDGLPVEVLLESWPWTKAACIKLLEMFWQNKRLSKKDVTGVIKLLPKNLEKHLLKNWRPITLLPFTYKIIGKLLAKWLKRVLPLLINDEQTGFVQV</sequence>
<dbReference type="PANTHER" id="PTHR31635:SF196">
    <property type="entry name" value="REVERSE TRANSCRIPTASE DOMAIN-CONTAINING PROTEIN-RELATED"/>
    <property type="match status" value="1"/>
</dbReference>
<organism evidence="1 2">
    <name type="scientific">Riccia sorocarpa</name>
    <dbReference type="NCBI Taxonomy" id="122646"/>
    <lineage>
        <taxon>Eukaryota</taxon>
        <taxon>Viridiplantae</taxon>
        <taxon>Streptophyta</taxon>
        <taxon>Embryophyta</taxon>
        <taxon>Marchantiophyta</taxon>
        <taxon>Marchantiopsida</taxon>
        <taxon>Marchantiidae</taxon>
        <taxon>Marchantiales</taxon>
        <taxon>Ricciaceae</taxon>
        <taxon>Riccia</taxon>
    </lineage>
</organism>
<name>A0ABD3H3U3_9MARC</name>
<proteinExistence type="predicted"/>
<comment type="caution">
    <text evidence="1">The sequence shown here is derived from an EMBL/GenBank/DDBJ whole genome shotgun (WGS) entry which is preliminary data.</text>
</comment>
<protein>
    <recommendedName>
        <fullName evidence="3">Reverse transcriptase domain-containing protein</fullName>
    </recommendedName>
</protein>
<dbReference type="Proteomes" id="UP001633002">
    <property type="component" value="Unassembled WGS sequence"/>
</dbReference>